<evidence type="ECO:0000313" key="3">
    <source>
        <dbReference type="EMBL" id="KAF7555949.1"/>
    </source>
</evidence>
<dbReference type="InterPro" id="IPR029167">
    <property type="entry name" value="Mug117"/>
</dbReference>
<evidence type="ECO:0000256" key="1">
    <source>
        <dbReference type="SAM" id="MobiDB-lite"/>
    </source>
</evidence>
<gene>
    <name evidence="3" type="ORF">G7Z17_g1787</name>
</gene>
<keyword evidence="4" id="KW-1185">Reference proteome</keyword>
<dbReference type="Pfam" id="PF15474">
    <property type="entry name" value="MU117"/>
    <property type="match status" value="1"/>
</dbReference>
<feature type="region of interest" description="Disordered" evidence="1">
    <location>
        <begin position="824"/>
        <end position="905"/>
    </location>
</feature>
<dbReference type="Proteomes" id="UP000722485">
    <property type="component" value="Unassembled WGS sequence"/>
</dbReference>
<feature type="compositionally biased region" description="Acidic residues" evidence="1">
    <location>
        <begin position="627"/>
        <end position="643"/>
    </location>
</feature>
<feature type="compositionally biased region" description="Low complexity" evidence="1">
    <location>
        <begin position="418"/>
        <end position="430"/>
    </location>
</feature>
<feature type="region of interest" description="Disordered" evidence="1">
    <location>
        <begin position="627"/>
        <end position="662"/>
    </location>
</feature>
<feature type="compositionally biased region" description="Polar residues" evidence="1">
    <location>
        <begin position="836"/>
        <end position="851"/>
    </location>
</feature>
<feature type="region of interest" description="Disordered" evidence="1">
    <location>
        <begin position="406"/>
        <end position="450"/>
    </location>
</feature>
<dbReference type="AlphaFoldDB" id="A0A9P5LL21"/>
<evidence type="ECO:0000256" key="2">
    <source>
        <dbReference type="SAM" id="SignalP"/>
    </source>
</evidence>
<proteinExistence type="predicted"/>
<organism evidence="3 4">
    <name type="scientific">Cylindrodendrum hubeiense</name>
    <dbReference type="NCBI Taxonomy" id="595255"/>
    <lineage>
        <taxon>Eukaryota</taxon>
        <taxon>Fungi</taxon>
        <taxon>Dikarya</taxon>
        <taxon>Ascomycota</taxon>
        <taxon>Pezizomycotina</taxon>
        <taxon>Sordariomycetes</taxon>
        <taxon>Hypocreomycetidae</taxon>
        <taxon>Hypocreales</taxon>
        <taxon>Nectriaceae</taxon>
        <taxon>Cylindrodendrum</taxon>
    </lineage>
</organism>
<comment type="caution">
    <text evidence="3">The sequence shown here is derived from an EMBL/GenBank/DDBJ whole genome shotgun (WGS) entry which is preliminary data.</text>
</comment>
<reference evidence="3" key="1">
    <citation type="submission" date="2020-03" db="EMBL/GenBank/DDBJ databases">
        <title>Draft Genome Sequence of Cylindrodendrum hubeiense.</title>
        <authorList>
            <person name="Buettner E."/>
            <person name="Kellner H."/>
        </authorList>
    </citation>
    <scope>NUCLEOTIDE SEQUENCE</scope>
    <source>
        <strain evidence="3">IHI 201604</strain>
    </source>
</reference>
<feature type="compositionally biased region" description="Polar residues" evidence="1">
    <location>
        <begin position="408"/>
        <end position="417"/>
    </location>
</feature>
<name>A0A9P5LL21_9HYPO</name>
<sequence>MRSLHFSLLSASLAALLLPVTTVAEIAGRDWLGNVAQVGSRELHNLNPRADDPFNGQVSLEYLSSGDGTTAGSDPDNVWYIQKFVTEYLSRITAERRNGVFWAGGATTGDDMDNVDEFIEGRLSDNGVKAFDVYPITDFEGMGMDGTVKTQHWWRAINRMSKALALSCSGNGIAYVYLKPINCRTIFSPPSQNPLDSDPEHGNVPTNGEIWYYAELPTLMRNPNIKQIKTFYKKDGDYRFTVDLAWDADADAATHPRTEFDDIVMDASPITLPAAAGRDPLKRRSAFIPLIGRSNSTLTTAPLDVDTTTTFQTLIYPSSTPSSIQLTTAIETPAVDSTTETTASTSLLAVSIDTSVSTSVIVIPTETLTPTSYVQPTTVVGTPTTDTTTELPTSTLISSVSIESSVSNATPSSLPADTTTVPTSLTETPSQIVPQDTTTESSYLSGTGSASSTAFVSATTTDPATTSATTGAVVIPGLVVVDGTTVITGGDVTSPIPITVTTSIDPKGTEASSSAIEIQSSVINLALDIQNFIDNPSKDKADNANDNIVILLPLVTTLFGSLSGNPDPSPKPCSASTNLITTLFNAVSCLVDNLTKTTKLITDSVMDNFTDLTDLTNTLALLKGLEDPLDTENDEDDDDDDDNSTQTEDQSSTEASTASTTESTTETCTATVTASDCLAICPTSISGVTNAATASCTTTCFSTISGCDVTAYTTTSYTAEACLLPTGDLAAPTGAFTEVWWDYGISCAGDCAAYTVPAASIDGVTATASASGQTSGQTTATSTDGAAISGILVNTPSATTVTSVLSTPVSSTFVTSTRTAVSSVSTSDVVLESTTPGESTTTDQSSTADESTTVLTTTPRETTTANKSTTVLTTTPGETTTPGVTTTADTLTTTENTIPSTTAAADPTIEGWPFCVNHGGPNVATPYCQCSTTTEGQTFFATATLISGQCASYTSFPSDVTLAPITTAVATTAAPEPYIETESNGDVLSYPDRTYEYGDVYTGIKVTFTIGVGTPVTISTPVPTQTDSNDSGSSQCHSIDDACDRAYAQFEDDKVYTGWTSYYSRVQSGMIMVASFGQAGCTAQFECDDYGIGMTGAVIKDA</sequence>
<keyword evidence="2" id="KW-0732">Signal</keyword>
<feature type="signal peptide" evidence="2">
    <location>
        <begin position="1"/>
        <end position="24"/>
    </location>
</feature>
<dbReference type="EMBL" id="JAANBB010000016">
    <property type="protein sequence ID" value="KAF7555949.1"/>
    <property type="molecule type" value="Genomic_DNA"/>
</dbReference>
<feature type="compositionally biased region" description="Low complexity" evidence="1">
    <location>
        <begin position="824"/>
        <end position="835"/>
    </location>
</feature>
<feature type="compositionally biased region" description="Low complexity" evidence="1">
    <location>
        <begin position="852"/>
        <end position="897"/>
    </location>
</feature>
<feature type="compositionally biased region" description="Low complexity" evidence="1">
    <location>
        <begin position="441"/>
        <end position="450"/>
    </location>
</feature>
<accession>A0A9P5LL21</accession>
<protein>
    <submittedName>
        <fullName evidence="3">Uncharacterized protein</fullName>
    </submittedName>
</protein>
<feature type="chain" id="PRO_5040329275" evidence="2">
    <location>
        <begin position="25"/>
        <end position="1102"/>
    </location>
</feature>
<feature type="compositionally biased region" description="Polar residues" evidence="1">
    <location>
        <begin position="431"/>
        <end position="440"/>
    </location>
</feature>
<dbReference type="OrthoDB" id="3886018at2759"/>
<evidence type="ECO:0000313" key="4">
    <source>
        <dbReference type="Proteomes" id="UP000722485"/>
    </source>
</evidence>
<feature type="compositionally biased region" description="Low complexity" evidence="1">
    <location>
        <begin position="644"/>
        <end position="662"/>
    </location>
</feature>